<evidence type="ECO:0000259" key="1">
    <source>
        <dbReference type="PROSITE" id="PS50943"/>
    </source>
</evidence>
<dbReference type="AlphaFoldDB" id="A0A7D5ZF57"/>
<dbReference type="CDD" id="cd00093">
    <property type="entry name" value="HTH_XRE"/>
    <property type="match status" value="1"/>
</dbReference>
<dbReference type="EMBL" id="CP058952">
    <property type="protein sequence ID" value="QLI82805.1"/>
    <property type="molecule type" value="Genomic_DNA"/>
</dbReference>
<protein>
    <submittedName>
        <fullName evidence="2">Helix-turn-helix domain-containing protein</fullName>
    </submittedName>
</protein>
<accession>A0A7D5ZF57</accession>
<dbReference type="InterPro" id="IPR010982">
    <property type="entry name" value="Lambda_DNA-bd_dom_sf"/>
</dbReference>
<proteinExistence type="predicted"/>
<evidence type="ECO:0000313" key="3">
    <source>
        <dbReference type="Proteomes" id="UP000510822"/>
    </source>
</evidence>
<dbReference type="Pfam" id="PF22495">
    <property type="entry name" value="HTH_92"/>
    <property type="match status" value="1"/>
</dbReference>
<name>A0A7D5ZF57_9NEIS</name>
<feature type="domain" description="HTH cro/C1-type" evidence="1">
    <location>
        <begin position="8"/>
        <end position="62"/>
    </location>
</feature>
<dbReference type="GO" id="GO:0003677">
    <property type="term" value="F:DNA binding"/>
    <property type="evidence" value="ECO:0007669"/>
    <property type="project" value="InterPro"/>
</dbReference>
<dbReference type="PROSITE" id="PS50943">
    <property type="entry name" value="HTH_CROC1"/>
    <property type="match status" value="1"/>
</dbReference>
<dbReference type="InterPro" id="IPR055172">
    <property type="entry name" value="HTH_RsaL-like"/>
</dbReference>
<dbReference type="KEGG" id="cfon:HZU75_15445"/>
<organism evidence="2 3">
    <name type="scientific">Chitinibacter fontanus</name>
    <dbReference type="NCBI Taxonomy" id="1737446"/>
    <lineage>
        <taxon>Bacteria</taxon>
        <taxon>Pseudomonadati</taxon>
        <taxon>Pseudomonadota</taxon>
        <taxon>Betaproteobacteria</taxon>
        <taxon>Neisseriales</taxon>
        <taxon>Chitinibacteraceae</taxon>
        <taxon>Chitinibacter</taxon>
    </lineage>
</organism>
<reference evidence="2 3" key="1">
    <citation type="journal article" date="2016" name="Int. J. Syst. Evol. Microbiol.">
        <title>Chitinibacter fontanus sp. nov., isolated from a spring.</title>
        <authorList>
            <person name="Sheu S.Y."/>
            <person name="Li Y.S."/>
            <person name="Young C.C."/>
            <person name="Chen W.M."/>
        </authorList>
    </citation>
    <scope>NUCLEOTIDE SEQUENCE [LARGE SCALE GENOMIC DNA]</scope>
    <source>
        <strain evidence="2 3">STM-7</strain>
    </source>
</reference>
<sequence>MTKTLNPKQIRKQLGLNQQEFWSQIGVTQSGGSRYESGRAMPKPVRELLRVVHVEGIDLATLKREEIKALNYLREQQPHLLEDLIKKSTETAL</sequence>
<evidence type="ECO:0000313" key="2">
    <source>
        <dbReference type="EMBL" id="QLI82805.1"/>
    </source>
</evidence>
<keyword evidence="3" id="KW-1185">Reference proteome</keyword>
<dbReference type="Proteomes" id="UP000510822">
    <property type="component" value="Chromosome"/>
</dbReference>
<dbReference type="Gene3D" id="1.10.260.40">
    <property type="entry name" value="lambda repressor-like DNA-binding domains"/>
    <property type="match status" value="1"/>
</dbReference>
<dbReference type="RefSeq" id="WP_180306879.1">
    <property type="nucleotide sequence ID" value="NZ_CP058952.1"/>
</dbReference>
<dbReference type="SUPFAM" id="SSF47413">
    <property type="entry name" value="lambda repressor-like DNA-binding domains"/>
    <property type="match status" value="1"/>
</dbReference>
<gene>
    <name evidence="2" type="ORF">HZU75_15445</name>
</gene>
<dbReference type="InterPro" id="IPR001387">
    <property type="entry name" value="Cro/C1-type_HTH"/>
</dbReference>